<protein>
    <submittedName>
        <fullName evidence="1">Uncharacterized protein</fullName>
    </submittedName>
</protein>
<accession>A0A384ZXP5</accession>
<reference evidence="1 2" key="1">
    <citation type="journal article" date="2018" name="Front. Microbiol.">
        <title>Jumbo Bacteriophages Are Represented Within an Increasing Diversity of Environmental Viruses Infecting the Emerging Phytopathogen, Dickeya solani.</title>
        <authorList>
            <person name="Day A.W."/>
            <person name="Ahn J."/>
            <person name="Salmond G.P.C."/>
        </authorList>
    </citation>
    <scope>NUCLEOTIDE SEQUENCE [LARGE SCALE GENOMIC DNA]</scope>
</reference>
<sequence length="170" mass="19023">MNVNALLDFQNELLKPFAPSQEFALITLIVPHTDEETVVEFCTEIQYRFPHVASLYDAYAIKRPENAIPLIVPVADKTNVREELFELKDGTVCLSEDFYLLLSTFVSRVPEHVSSPDELHLGASDRIARLTLEDLSAAIMHGFYSGVPPIIGETKRKGAGFWRTLFPSAA</sequence>
<evidence type="ECO:0000313" key="1">
    <source>
        <dbReference type="EMBL" id="AXG67011.1"/>
    </source>
</evidence>
<dbReference type="EMBL" id="MH460461">
    <property type="protein sequence ID" value="AXG67011.1"/>
    <property type="molecule type" value="Genomic_DNA"/>
</dbReference>
<name>A0A384ZXP5_9CAUD</name>
<proteinExistence type="predicted"/>
<organism evidence="1 2">
    <name type="scientific">Dickeya phage vB_DsoM_JA29</name>
    <dbReference type="NCBI Taxonomy" id="2283031"/>
    <lineage>
        <taxon>Viruses</taxon>
        <taxon>Duplodnaviria</taxon>
        <taxon>Heunggongvirae</taxon>
        <taxon>Uroviricota</taxon>
        <taxon>Caudoviricetes</taxon>
        <taxon>Salmondvirus</taxon>
        <taxon>Salmondvirus JA29</taxon>
    </lineage>
</organism>
<evidence type="ECO:0000313" key="2">
    <source>
        <dbReference type="Proteomes" id="UP000263326"/>
    </source>
</evidence>
<dbReference type="Proteomes" id="UP000263326">
    <property type="component" value="Segment"/>
</dbReference>
<gene>
    <name evidence="1" type="ORF">JA29_285</name>
</gene>
<keyword evidence="2" id="KW-1185">Reference proteome</keyword>